<feature type="non-terminal residue" evidence="1">
    <location>
        <position position="275"/>
    </location>
</feature>
<protein>
    <recommendedName>
        <fullName evidence="2">Ig-like domain-containing protein</fullName>
    </recommendedName>
</protein>
<feature type="non-terminal residue" evidence="1">
    <location>
        <position position="1"/>
    </location>
</feature>
<gene>
    <name evidence="1" type="primary">ORF20081</name>
</gene>
<evidence type="ECO:0008006" key="2">
    <source>
        <dbReference type="Google" id="ProtNLM"/>
    </source>
</evidence>
<dbReference type="InterPro" id="IPR036179">
    <property type="entry name" value="Ig-like_dom_sf"/>
</dbReference>
<sequence length="275" mass="31198">VKKESAILQYDILSNWTKHSEKIMFTIETLRRYAAFGVCLILFNKTCLGVKELNAQEGKDFTITCSGRSTDKLKHIWWTSKQMYVSTCYIGDGPCVNYEGNNYTATISVKHQKYISILTIHNVSSAHRDIIFNCADDGSVHTQTFLLRVYHVPESTSCAAEPLSHGRINITCQTLKVFPTIICEILQASYNVTDVEDYQNEVRNVQYNIYSKDGAAKYNRATCSAITCARLPGSYRFKVKMYPNITYNLVTSVDGYTNIVTIQSSEHDCVERKLV</sequence>
<reference evidence="1" key="1">
    <citation type="submission" date="2014-12" db="EMBL/GenBank/DDBJ databases">
        <title>Insight into the proteome of Arion vulgaris.</title>
        <authorList>
            <person name="Aradska J."/>
            <person name="Bulat T."/>
            <person name="Smidak R."/>
            <person name="Sarate P."/>
            <person name="Gangsoo J."/>
            <person name="Sialana F."/>
            <person name="Bilban M."/>
            <person name="Lubec G."/>
        </authorList>
    </citation>
    <scope>NUCLEOTIDE SEQUENCE</scope>
    <source>
        <tissue evidence="1">Skin</tissue>
    </source>
</reference>
<name>A0A0B6YC19_9EUPU</name>
<dbReference type="EMBL" id="HACG01006506">
    <property type="protein sequence ID" value="CEK53371.1"/>
    <property type="molecule type" value="Transcribed_RNA"/>
</dbReference>
<accession>A0A0B6YC19</accession>
<proteinExistence type="predicted"/>
<evidence type="ECO:0000313" key="1">
    <source>
        <dbReference type="EMBL" id="CEK53371.1"/>
    </source>
</evidence>
<organism evidence="1">
    <name type="scientific">Arion vulgaris</name>
    <dbReference type="NCBI Taxonomy" id="1028688"/>
    <lineage>
        <taxon>Eukaryota</taxon>
        <taxon>Metazoa</taxon>
        <taxon>Spiralia</taxon>
        <taxon>Lophotrochozoa</taxon>
        <taxon>Mollusca</taxon>
        <taxon>Gastropoda</taxon>
        <taxon>Heterobranchia</taxon>
        <taxon>Euthyneura</taxon>
        <taxon>Panpulmonata</taxon>
        <taxon>Eupulmonata</taxon>
        <taxon>Stylommatophora</taxon>
        <taxon>Helicina</taxon>
        <taxon>Arionoidea</taxon>
        <taxon>Arionidae</taxon>
        <taxon>Arion</taxon>
    </lineage>
</organism>
<dbReference type="InterPro" id="IPR013783">
    <property type="entry name" value="Ig-like_fold"/>
</dbReference>
<dbReference type="AlphaFoldDB" id="A0A0B6YC19"/>
<dbReference type="SUPFAM" id="SSF48726">
    <property type="entry name" value="Immunoglobulin"/>
    <property type="match status" value="1"/>
</dbReference>
<dbReference type="Gene3D" id="2.60.40.10">
    <property type="entry name" value="Immunoglobulins"/>
    <property type="match status" value="1"/>
</dbReference>